<dbReference type="KEGG" id="ten:LPB136_11250"/>
<sequence>MKRILMLFIIICSCKEQKKVEEIVSNISVFVPIEEEIENQFDKNFILGKFNYRKDTSFVKVKKMHSSKTLYIKRETYLSFVRMFNSAKLEGINLKIISGTRNFYEQKSIWERKWERYKNLKPINRAKKILEYSSMPSTSRHHWGTDIDLNNLNNSYFDKGIGKKEYDWLVKNANKYGFFQVYVSKVNGRKGYNIERWHWSYIPLSGEYLKHYRKNIKVDDISGFKGSELSKELDVINVYVNGVSKQLIEDK</sequence>
<dbReference type="Gene3D" id="3.30.1380.10">
    <property type="match status" value="1"/>
</dbReference>
<dbReference type="Pfam" id="PF02557">
    <property type="entry name" value="VanY"/>
    <property type="match status" value="1"/>
</dbReference>
<evidence type="ECO:0000313" key="2">
    <source>
        <dbReference type="EMBL" id="APG66485.1"/>
    </source>
</evidence>
<dbReference type="PANTHER" id="PTHR34385:SF1">
    <property type="entry name" value="PEPTIDOGLYCAN L-ALANYL-D-GLUTAMATE ENDOPEPTIDASE CWLK"/>
    <property type="match status" value="1"/>
</dbReference>
<dbReference type="Proteomes" id="UP000181898">
    <property type="component" value="Chromosome"/>
</dbReference>
<dbReference type="InterPro" id="IPR052179">
    <property type="entry name" value="DD-CPase-like"/>
</dbReference>
<dbReference type="AlphaFoldDB" id="A0A1L3JMW1"/>
<keyword evidence="2" id="KW-0121">Carboxypeptidase</keyword>
<dbReference type="STRING" id="1850252.LPB136_11250"/>
<feature type="domain" description="D-alanyl-D-alanine carboxypeptidase-like core" evidence="1">
    <location>
        <begin position="71"/>
        <end position="203"/>
    </location>
</feature>
<gene>
    <name evidence="2" type="ORF">LPB136_11250</name>
</gene>
<dbReference type="RefSeq" id="WP_072556982.1">
    <property type="nucleotide sequence ID" value="NZ_CP018155.1"/>
</dbReference>
<reference evidence="2 3" key="1">
    <citation type="submission" date="2016-11" db="EMBL/GenBank/DDBJ databases">
        <title>Tenacibaculum sp. LPB0136, isolated from marine environment.</title>
        <authorList>
            <person name="Kim E."/>
            <person name="Yi H."/>
        </authorList>
    </citation>
    <scope>NUCLEOTIDE SEQUENCE [LARGE SCALE GENOMIC DNA]</scope>
    <source>
        <strain evidence="2 3">LPB0136</strain>
    </source>
</reference>
<keyword evidence="2" id="KW-0378">Hydrolase</keyword>
<keyword evidence="3" id="KW-1185">Reference proteome</keyword>
<organism evidence="2 3">
    <name type="scientific">Tenacibaculum todarodis</name>
    <dbReference type="NCBI Taxonomy" id="1850252"/>
    <lineage>
        <taxon>Bacteria</taxon>
        <taxon>Pseudomonadati</taxon>
        <taxon>Bacteroidota</taxon>
        <taxon>Flavobacteriia</taxon>
        <taxon>Flavobacteriales</taxon>
        <taxon>Flavobacteriaceae</taxon>
        <taxon>Tenacibaculum</taxon>
    </lineage>
</organism>
<evidence type="ECO:0000259" key="1">
    <source>
        <dbReference type="Pfam" id="PF02557"/>
    </source>
</evidence>
<dbReference type="CDD" id="cd14847">
    <property type="entry name" value="DD-carboxypeptidase_like"/>
    <property type="match status" value="1"/>
</dbReference>
<accession>A0A1L3JMW1</accession>
<evidence type="ECO:0000313" key="3">
    <source>
        <dbReference type="Proteomes" id="UP000181898"/>
    </source>
</evidence>
<dbReference type="GO" id="GO:0004180">
    <property type="term" value="F:carboxypeptidase activity"/>
    <property type="evidence" value="ECO:0007669"/>
    <property type="project" value="UniProtKB-KW"/>
</dbReference>
<dbReference type="EMBL" id="CP018155">
    <property type="protein sequence ID" value="APG66485.1"/>
    <property type="molecule type" value="Genomic_DNA"/>
</dbReference>
<dbReference type="GO" id="GO:0006508">
    <property type="term" value="P:proteolysis"/>
    <property type="evidence" value="ECO:0007669"/>
    <property type="project" value="InterPro"/>
</dbReference>
<proteinExistence type="predicted"/>
<dbReference type="PANTHER" id="PTHR34385">
    <property type="entry name" value="D-ALANYL-D-ALANINE CARBOXYPEPTIDASE"/>
    <property type="match status" value="1"/>
</dbReference>
<name>A0A1L3JMW1_9FLAO</name>
<keyword evidence="2" id="KW-0645">Protease</keyword>
<protein>
    <submittedName>
        <fullName evidence="2">D-alanyl-D-alanine carboxypeptidase</fullName>
    </submittedName>
</protein>
<dbReference type="InterPro" id="IPR009045">
    <property type="entry name" value="Zn_M74/Hedgehog-like"/>
</dbReference>
<dbReference type="SUPFAM" id="SSF55166">
    <property type="entry name" value="Hedgehog/DD-peptidase"/>
    <property type="match status" value="1"/>
</dbReference>
<dbReference type="InterPro" id="IPR003709">
    <property type="entry name" value="VanY-like_core_dom"/>
</dbReference>